<dbReference type="Pfam" id="PF00059">
    <property type="entry name" value="Lectin_C"/>
    <property type="match status" value="1"/>
</dbReference>
<dbReference type="GO" id="GO:0005886">
    <property type="term" value="C:plasma membrane"/>
    <property type="evidence" value="ECO:0007669"/>
    <property type="project" value="UniProtKB-SubCell"/>
</dbReference>
<evidence type="ECO:0000313" key="3">
    <source>
        <dbReference type="Ensembl" id="ENSORLP00000022960.2"/>
    </source>
</evidence>
<dbReference type="HOGENOM" id="CLU_1839769_0_0_1"/>
<evidence type="ECO:0000313" key="4">
    <source>
        <dbReference type="Proteomes" id="UP000001038"/>
    </source>
</evidence>
<dbReference type="PROSITE" id="PS50041">
    <property type="entry name" value="C_TYPE_LECTIN_2"/>
    <property type="match status" value="1"/>
</dbReference>
<dbReference type="InParanoid" id="H2MVV5"/>
<dbReference type="Proteomes" id="UP000001038">
    <property type="component" value="Chromosome 11"/>
</dbReference>
<dbReference type="Gene3D" id="3.10.100.10">
    <property type="entry name" value="Mannose-Binding Protein A, subunit A"/>
    <property type="match status" value="1"/>
</dbReference>
<dbReference type="AlphaFoldDB" id="H2MVV5"/>
<feature type="domain" description="C-type lectin" evidence="2">
    <location>
        <begin position="122"/>
        <end position="203"/>
    </location>
</feature>
<evidence type="ECO:0000259" key="2">
    <source>
        <dbReference type="PROSITE" id="PS50041"/>
    </source>
</evidence>
<reference evidence="3 4" key="1">
    <citation type="journal article" date="2007" name="Nature">
        <title>The medaka draft genome and insights into vertebrate genome evolution.</title>
        <authorList>
            <person name="Kasahara M."/>
            <person name="Naruse K."/>
            <person name="Sasaki S."/>
            <person name="Nakatani Y."/>
            <person name="Qu W."/>
            <person name="Ahsan B."/>
            <person name="Yamada T."/>
            <person name="Nagayasu Y."/>
            <person name="Doi K."/>
            <person name="Kasai Y."/>
            <person name="Jindo T."/>
            <person name="Kobayashi D."/>
            <person name="Shimada A."/>
            <person name="Toyoda A."/>
            <person name="Kuroki Y."/>
            <person name="Fujiyama A."/>
            <person name="Sasaki T."/>
            <person name="Shimizu A."/>
            <person name="Asakawa S."/>
            <person name="Shimizu N."/>
            <person name="Hashimoto S."/>
            <person name="Yang J."/>
            <person name="Lee Y."/>
            <person name="Matsushima K."/>
            <person name="Sugano S."/>
            <person name="Sakaizumi M."/>
            <person name="Narita T."/>
            <person name="Ohishi K."/>
            <person name="Haga S."/>
            <person name="Ohta F."/>
            <person name="Nomoto H."/>
            <person name="Nogata K."/>
            <person name="Morishita T."/>
            <person name="Endo T."/>
            <person name="Shin-I T."/>
            <person name="Takeda H."/>
            <person name="Morishita S."/>
            <person name="Kohara Y."/>
        </authorList>
    </citation>
    <scope>NUCLEOTIDE SEQUENCE [LARGE SCALE GENOMIC DNA]</scope>
    <source>
        <strain evidence="3 4">Hd-rR</strain>
    </source>
</reference>
<reference evidence="3" key="3">
    <citation type="submission" date="2025-09" db="UniProtKB">
        <authorList>
            <consortium name="Ensembl"/>
        </authorList>
    </citation>
    <scope>IDENTIFICATION</scope>
    <source>
        <strain evidence="3">Hd-rR</strain>
    </source>
</reference>
<reference evidence="3" key="2">
    <citation type="submission" date="2025-08" db="UniProtKB">
        <authorList>
            <consortium name="Ensembl"/>
        </authorList>
    </citation>
    <scope>IDENTIFICATION</scope>
    <source>
        <strain evidence="3">Hd-rR</strain>
    </source>
</reference>
<dbReference type="InterPro" id="IPR016187">
    <property type="entry name" value="CTDL_fold"/>
</dbReference>
<proteinExistence type="predicted"/>
<dbReference type="PANTHER" id="PTHR45710:SF31">
    <property type="entry name" value="EARLY ACTIVATION ANTIGEN CD69"/>
    <property type="match status" value="1"/>
</dbReference>
<dbReference type="Ensembl" id="ENSORLT00000022961.2">
    <property type="protein sequence ID" value="ENSORLP00000022960.2"/>
    <property type="gene ID" value="ENSORLG00000018338.2"/>
</dbReference>
<protein>
    <recommendedName>
        <fullName evidence="2">C-type lectin domain-containing protein</fullName>
    </recommendedName>
</protein>
<accession>H2MVV5</accession>
<dbReference type="InterPro" id="IPR001304">
    <property type="entry name" value="C-type_lectin-like"/>
</dbReference>
<evidence type="ECO:0000256" key="1">
    <source>
        <dbReference type="ARBA" id="ARBA00004401"/>
    </source>
</evidence>
<dbReference type="SUPFAM" id="SSF56436">
    <property type="entry name" value="C-type lectin-like"/>
    <property type="match status" value="1"/>
</dbReference>
<dbReference type="Bgee" id="ENSORLG00000018338">
    <property type="expression patterns" value="Expressed in testis and 5 other cell types or tissues"/>
</dbReference>
<organism evidence="3 4">
    <name type="scientific">Oryzias latipes</name>
    <name type="common">Japanese rice fish</name>
    <name type="synonym">Japanese killifish</name>
    <dbReference type="NCBI Taxonomy" id="8090"/>
    <lineage>
        <taxon>Eukaryota</taxon>
        <taxon>Metazoa</taxon>
        <taxon>Chordata</taxon>
        <taxon>Craniata</taxon>
        <taxon>Vertebrata</taxon>
        <taxon>Euteleostomi</taxon>
        <taxon>Actinopterygii</taxon>
        <taxon>Neopterygii</taxon>
        <taxon>Teleostei</taxon>
        <taxon>Neoteleostei</taxon>
        <taxon>Acanthomorphata</taxon>
        <taxon>Ovalentaria</taxon>
        <taxon>Atherinomorphae</taxon>
        <taxon>Beloniformes</taxon>
        <taxon>Adrianichthyidae</taxon>
        <taxon>Oryziinae</taxon>
        <taxon>Oryzias</taxon>
    </lineage>
</organism>
<sequence>MAEQENITMRVIVSEGDIRKMTTKRPDTLEDLIGWLKGNLKANYSFTLQYQDPEFNNELCNLTNLSELPEKPTIKIIPMIELVPISADTESYGDTSSQADTEILSNSSLDRSFQWPEGWKRFGRSCYYKSTEERDWHDSRDFCLDEGSYLVVVNSKEEQKFSKDPDTYGNAVFLSADGKWTQLNKTNYKNWICEKNNSRSFCS</sequence>
<dbReference type="eggNOG" id="ENOG502QWAF">
    <property type="taxonomic scope" value="Eukaryota"/>
</dbReference>
<keyword evidence="4" id="KW-1185">Reference proteome</keyword>
<dbReference type="GeneTree" id="ENSGT01030000235041"/>
<dbReference type="InterPro" id="IPR050828">
    <property type="entry name" value="C-type_lectin/matrix_domain"/>
</dbReference>
<dbReference type="PANTHER" id="PTHR45710">
    <property type="entry name" value="C-TYPE LECTIN DOMAIN-CONTAINING PROTEIN 180"/>
    <property type="match status" value="1"/>
</dbReference>
<comment type="subcellular location">
    <subcellularLocation>
        <location evidence="1">Cell membrane</location>
        <topology evidence="1">Single-pass type II membrane protein</topology>
    </subcellularLocation>
</comment>
<dbReference type="InterPro" id="IPR016186">
    <property type="entry name" value="C-type_lectin-like/link_sf"/>
</dbReference>
<name>H2MVV5_ORYLA</name>